<reference evidence="1" key="1">
    <citation type="journal article" date="2021" name="PeerJ">
        <title>Extensive microbial diversity within the chicken gut microbiome revealed by metagenomics and culture.</title>
        <authorList>
            <person name="Gilroy R."/>
            <person name="Ravi A."/>
            <person name="Getino M."/>
            <person name="Pursley I."/>
            <person name="Horton D.L."/>
            <person name="Alikhan N.F."/>
            <person name="Baker D."/>
            <person name="Gharbi K."/>
            <person name="Hall N."/>
            <person name="Watson M."/>
            <person name="Adriaenssens E.M."/>
            <person name="Foster-Nyarko E."/>
            <person name="Jarju S."/>
            <person name="Secka A."/>
            <person name="Antonio M."/>
            <person name="Oren A."/>
            <person name="Chaudhuri R.R."/>
            <person name="La Ragione R."/>
            <person name="Hildebrand F."/>
            <person name="Pallen M.J."/>
        </authorList>
    </citation>
    <scope>NUCLEOTIDE SEQUENCE</scope>
    <source>
        <strain evidence="1">6966</strain>
    </source>
</reference>
<proteinExistence type="predicted"/>
<evidence type="ECO:0000313" key="2">
    <source>
        <dbReference type="Proteomes" id="UP000742098"/>
    </source>
</evidence>
<gene>
    <name evidence="1" type="ORF">K8V05_09455</name>
</gene>
<dbReference type="RefSeq" id="WP_147356810.1">
    <property type="nucleotide sequence ID" value="NZ_CABJDM010000020.1"/>
</dbReference>
<accession>A0A921H5V8</accession>
<protein>
    <submittedName>
        <fullName evidence="1">Uncharacterized protein</fullName>
    </submittedName>
</protein>
<reference evidence="1" key="2">
    <citation type="submission" date="2021-09" db="EMBL/GenBank/DDBJ databases">
        <authorList>
            <person name="Gilroy R."/>
        </authorList>
    </citation>
    <scope>NUCLEOTIDE SEQUENCE</scope>
    <source>
        <strain evidence="1">6966</strain>
    </source>
</reference>
<dbReference type="Proteomes" id="UP000742098">
    <property type="component" value="Unassembled WGS sequence"/>
</dbReference>
<organism evidence="1 2">
    <name type="scientific">Butyricimonas virosa</name>
    <dbReference type="NCBI Taxonomy" id="544645"/>
    <lineage>
        <taxon>Bacteria</taxon>
        <taxon>Pseudomonadati</taxon>
        <taxon>Bacteroidota</taxon>
        <taxon>Bacteroidia</taxon>
        <taxon>Bacteroidales</taxon>
        <taxon>Odoribacteraceae</taxon>
        <taxon>Butyricimonas</taxon>
    </lineage>
</organism>
<name>A0A921H5V8_9BACT</name>
<evidence type="ECO:0000313" key="1">
    <source>
        <dbReference type="EMBL" id="HJF70966.1"/>
    </source>
</evidence>
<dbReference type="EMBL" id="DYVS01000159">
    <property type="protein sequence ID" value="HJF70966.1"/>
    <property type="molecule type" value="Genomic_DNA"/>
</dbReference>
<comment type="caution">
    <text evidence="1">The sequence shown here is derived from an EMBL/GenBank/DDBJ whole genome shotgun (WGS) entry which is preliminary data.</text>
</comment>
<dbReference type="AlphaFoldDB" id="A0A921H5V8"/>
<sequence length="133" mass="15838">MEWGKKGACRLCFIGRGLQVVEDEWQLFHERMDNPARFLKNEGKEALVFWQTKNVSTKVIELLIGFEALGEFYSPAGKLLEFRELVAIAEQVWGIRIKNFRQLKSRVLKRYKEKTVLDQMERLIEKLREQEYK</sequence>